<dbReference type="InterPro" id="IPR052169">
    <property type="entry name" value="CW_Biosynth-Accessory"/>
</dbReference>
<dbReference type="Pfam" id="PF09587">
    <property type="entry name" value="PGA_cap"/>
    <property type="match status" value="1"/>
</dbReference>
<dbReference type="InterPro" id="IPR001967">
    <property type="entry name" value="Peptidase_S11_N"/>
</dbReference>
<dbReference type="SMART" id="SM00854">
    <property type="entry name" value="PGA_cap"/>
    <property type="match status" value="1"/>
</dbReference>
<dbReference type="AlphaFoldDB" id="A0A1F6YAT1"/>
<evidence type="ECO:0000313" key="14">
    <source>
        <dbReference type="Proteomes" id="UP000176192"/>
    </source>
</evidence>
<feature type="binding site" evidence="9">
    <location>
        <position position="256"/>
    </location>
    <ligand>
        <name>substrate</name>
    </ligand>
</feature>
<keyword evidence="7" id="KW-0961">Cell wall biogenesis/degradation</keyword>
<protein>
    <recommendedName>
        <fullName evidence="12">Capsule synthesis protein CapA domain-containing protein</fullName>
    </recommendedName>
</protein>
<keyword evidence="11" id="KW-0472">Membrane</keyword>
<sequence>MKLLSNFKTRTTLFALLLAVLGFILISYLFNFGDSRQRVRPAGLGAGVIEILPDTETIAKYFYYLRDWTQKPKVSALAYLVGDLNTGEVILSRNADKKLAIASVSKLMTALVASGIAEAGEEAKVSRAALATYGSNGNLRTGEKIKISNLLYPLLLESSNDAAAVLAEHFGLDIFITKMNQEAARLKMENTSFADPSGLSSLNQSSALDLFRLAGYLKQKKPDILAISKNRSYTDQKHTWYNTSQFLKNPGYLGGKSGFTEVSKETGVFLFDVLLSKTSSRPIAIVLLKSPDRKKDTENILKYLQKNVYYGGEENARIDWVREKIGVPDIREPDYVTILAGGDLMLARGVRNSVVRNFGGDYSAFLEKLSILKKFDIVFANLEGTASDKGQDLGNLYSFRMDPSVVPALRGAGISILSVANNHVGDWGLPAYIDTLSRLKENEVLYTGGGLDEKDAEKPAIIEKYGMKIGFLGFSDKGPAGMAAREDKTGVLLADNPRLEEIIKNASAQVDYLIVSFHWGEEYQKKHNARQETLAHKAIDNGAKIVVGHHPHVIQDTGVYSQKDCTQSSCVGFIAYSLGNFIFDQGFSEDTMQGMLLGIKIWRDGNISIQKNIVKLNSKTFQPERIIYGKEEKINFR</sequence>
<evidence type="ECO:0000256" key="8">
    <source>
        <dbReference type="PIRSR" id="PIRSR618044-1"/>
    </source>
</evidence>
<evidence type="ECO:0000256" key="9">
    <source>
        <dbReference type="PIRSR" id="PIRSR618044-2"/>
    </source>
</evidence>
<dbReference type="Proteomes" id="UP000176192">
    <property type="component" value="Unassembled WGS sequence"/>
</dbReference>
<feature type="transmembrane region" description="Helical" evidence="11">
    <location>
        <begin position="12"/>
        <end position="30"/>
    </location>
</feature>
<dbReference type="PANTHER" id="PTHR33393">
    <property type="entry name" value="POLYGLUTAMINE SYNTHESIS ACCESSORY PROTEIN RV0574C-RELATED"/>
    <property type="match status" value="1"/>
</dbReference>
<dbReference type="GO" id="GO:0009252">
    <property type="term" value="P:peptidoglycan biosynthetic process"/>
    <property type="evidence" value="ECO:0007669"/>
    <property type="project" value="UniProtKB-KW"/>
</dbReference>
<evidence type="ECO:0000256" key="1">
    <source>
        <dbReference type="ARBA" id="ARBA00005662"/>
    </source>
</evidence>
<dbReference type="GO" id="GO:0071555">
    <property type="term" value="P:cell wall organization"/>
    <property type="evidence" value="ECO:0007669"/>
    <property type="project" value="UniProtKB-KW"/>
</dbReference>
<evidence type="ECO:0000256" key="11">
    <source>
        <dbReference type="SAM" id="Phobius"/>
    </source>
</evidence>
<keyword evidence="5" id="KW-0133">Cell shape</keyword>
<dbReference type="EMBL" id="MFVV01000018">
    <property type="protein sequence ID" value="OGJ03476.1"/>
    <property type="molecule type" value="Genomic_DNA"/>
</dbReference>
<dbReference type="SUPFAM" id="SSF56300">
    <property type="entry name" value="Metallo-dependent phosphatases"/>
    <property type="match status" value="1"/>
</dbReference>
<gene>
    <name evidence="13" type="ORF">A3G06_02690</name>
</gene>
<evidence type="ECO:0000256" key="5">
    <source>
        <dbReference type="ARBA" id="ARBA00022960"/>
    </source>
</evidence>
<dbReference type="InterPro" id="IPR018044">
    <property type="entry name" value="Peptidase_S11"/>
</dbReference>
<dbReference type="Gene3D" id="3.40.710.10">
    <property type="entry name" value="DD-peptidase/beta-lactamase superfamily"/>
    <property type="match status" value="1"/>
</dbReference>
<keyword evidence="3" id="KW-0732">Signal</keyword>
<evidence type="ECO:0000256" key="6">
    <source>
        <dbReference type="ARBA" id="ARBA00022984"/>
    </source>
</evidence>
<evidence type="ECO:0000313" key="13">
    <source>
        <dbReference type="EMBL" id="OGJ03476.1"/>
    </source>
</evidence>
<keyword evidence="11" id="KW-0812">Transmembrane</keyword>
<evidence type="ECO:0000259" key="12">
    <source>
        <dbReference type="SMART" id="SM00854"/>
    </source>
</evidence>
<feature type="active site" description="Acyl-ester intermediate" evidence="8">
    <location>
        <position position="103"/>
    </location>
</feature>
<feature type="domain" description="Capsule synthesis protein CapA" evidence="12">
    <location>
        <begin position="337"/>
        <end position="585"/>
    </location>
</feature>
<evidence type="ECO:0000256" key="4">
    <source>
        <dbReference type="ARBA" id="ARBA00022801"/>
    </source>
</evidence>
<dbReference type="STRING" id="1801797.A3G06_02690"/>
<dbReference type="Pfam" id="PF00768">
    <property type="entry name" value="Peptidase_S11"/>
    <property type="match status" value="1"/>
</dbReference>
<keyword evidence="4" id="KW-0378">Hydrolase</keyword>
<feature type="active site" description="Proton acceptor" evidence="8">
    <location>
        <position position="106"/>
    </location>
</feature>
<dbReference type="GO" id="GO:0009002">
    <property type="term" value="F:serine-type D-Ala-D-Ala carboxypeptidase activity"/>
    <property type="evidence" value="ECO:0007669"/>
    <property type="project" value="InterPro"/>
</dbReference>
<proteinExistence type="inferred from homology"/>
<dbReference type="CDD" id="cd07381">
    <property type="entry name" value="MPP_CapA"/>
    <property type="match status" value="1"/>
</dbReference>
<dbReference type="InterPro" id="IPR019079">
    <property type="entry name" value="Capsule_synth_CapA"/>
</dbReference>
<keyword evidence="11" id="KW-1133">Transmembrane helix</keyword>
<dbReference type="InterPro" id="IPR012338">
    <property type="entry name" value="Beta-lactam/transpept-like"/>
</dbReference>
<dbReference type="PRINTS" id="PR00725">
    <property type="entry name" value="DADACBPTASE1"/>
</dbReference>
<feature type="active site" evidence="8">
    <location>
        <position position="158"/>
    </location>
</feature>
<name>A0A1F6YAT1_9BACT</name>
<dbReference type="PANTHER" id="PTHR33393:SF11">
    <property type="entry name" value="POLYGLUTAMINE SYNTHESIS ACCESSORY PROTEIN RV0574C-RELATED"/>
    <property type="match status" value="1"/>
</dbReference>
<comment type="caution">
    <text evidence="13">The sequence shown here is derived from an EMBL/GenBank/DDBJ whole genome shotgun (WGS) entry which is preliminary data.</text>
</comment>
<dbReference type="Gene3D" id="3.60.21.10">
    <property type="match status" value="1"/>
</dbReference>
<dbReference type="GO" id="GO:0006508">
    <property type="term" value="P:proteolysis"/>
    <property type="evidence" value="ECO:0007669"/>
    <property type="project" value="InterPro"/>
</dbReference>
<evidence type="ECO:0000256" key="2">
    <source>
        <dbReference type="ARBA" id="ARBA00007164"/>
    </source>
</evidence>
<accession>A0A1F6YAT1</accession>
<dbReference type="SUPFAM" id="SSF56601">
    <property type="entry name" value="beta-lactamase/transpeptidase-like"/>
    <property type="match status" value="1"/>
</dbReference>
<reference evidence="13 14" key="1">
    <citation type="journal article" date="2016" name="Nat. Commun.">
        <title>Thousands of microbial genomes shed light on interconnected biogeochemical processes in an aquifer system.</title>
        <authorList>
            <person name="Anantharaman K."/>
            <person name="Brown C.T."/>
            <person name="Hug L.A."/>
            <person name="Sharon I."/>
            <person name="Castelle C.J."/>
            <person name="Probst A.J."/>
            <person name="Thomas B.C."/>
            <person name="Singh A."/>
            <person name="Wilkins M.J."/>
            <person name="Karaoz U."/>
            <person name="Brodie E.L."/>
            <person name="Williams K.H."/>
            <person name="Hubbard S.S."/>
            <person name="Banfield J.F."/>
        </authorList>
    </citation>
    <scope>NUCLEOTIDE SEQUENCE [LARGE SCALE GENOMIC DNA]</scope>
</reference>
<evidence type="ECO:0000256" key="10">
    <source>
        <dbReference type="RuleBase" id="RU004016"/>
    </source>
</evidence>
<evidence type="ECO:0000256" key="7">
    <source>
        <dbReference type="ARBA" id="ARBA00023316"/>
    </source>
</evidence>
<evidence type="ECO:0000256" key="3">
    <source>
        <dbReference type="ARBA" id="ARBA00022729"/>
    </source>
</evidence>
<keyword evidence="6" id="KW-0573">Peptidoglycan synthesis</keyword>
<dbReference type="GO" id="GO:0008360">
    <property type="term" value="P:regulation of cell shape"/>
    <property type="evidence" value="ECO:0007669"/>
    <property type="project" value="UniProtKB-KW"/>
</dbReference>
<comment type="similarity">
    <text evidence="1">Belongs to the CapA family.</text>
</comment>
<organism evidence="13 14">
    <name type="scientific">Candidatus Nomurabacteria bacterium RIFCSPLOWO2_12_FULL_46_14</name>
    <dbReference type="NCBI Taxonomy" id="1801797"/>
    <lineage>
        <taxon>Bacteria</taxon>
        <taxon>Candidatus Nomuraibacteriota</taxon>
    </lineage>
</organism>
<dbReference type="InterPro" id="IPR029052">
    <property type="entry name" value="Metallo-depent_PP-like"/>
</dbReference>
<comment type="similarity">
    <text evidence="2 10">Belongs to the peptidase S11 family.</text>
</comment>